<dbReference type="Proteomes" id="UP000007305">
    <property type="component" value="Chromosome 5"/>
</dbReference>
<sequence>ACSRRSYSTQRETNREPLATSLPGESSTTSSPGSSLIARVACSRRRLICTTRPRWISPPGLPSLAVHFFLHHSHQWRYPLRSRLPGCCWLGVGELGVETEKWSGHEDPVRRVRGRGCHGGVLRRRGRAVRALRRRDPRRQQAREQAPAPPARGALRQAPALRRLPGESGVHLLRGGPGALLPGLRRAHPRPGHALREPPALPGHRHPRRPRLGFRLQRRLRRPRLRPPRPAQGHHRATARRRLRRGAAGALAAAVPAAGLGRRRAPAVLRLRVQRQGKTIAQAPVHVRVHPPDPVSRSCSVLCVLQLHKEPTLGFKELEWFADIDLFHEQAPKASRTLAEVPELFGYQAANDAAYYRPAKAAAGGGAGVRQSKKARIEVTDDEDYLIVPDLG</sequence>
<evidence type="ECO:0000313" key="2">
    <source>
        <dbReference type="EnsemblPlants" id="Zm00001eb246600_P001"/>
    </source>
</evidence>
<reference evidence="2" key="3">
    <citation type="submission" date="2021-05" db="UniProtKB">
        <authorList>
            <consortium name="EnsemblPlants"/>
        </authorList>
    </citation>
    <scope>IDENTIFICATION</scope>
    <source>
        <strain evidence="2">cv. B73</strain>
    </source>
</reference>
<evidence type="ECO:0000256" key="1">
    <source>
        <dbReference type="SAM" id="MobiDB-lite"/>
    </source>
</evidence>
<reference evidence="3" key="1">
    <citation type="journal article" date="2009" name="Science">
        <title>The B73 maize genome: complexity, diversity, and dynamics.</title>
        <authorList>
            <person name="Schnable P.S."/>
            <person name="Ware D."/>
            <person name="Fulton R.S."/>
            <person name="Stein J.C."/>
            <person name="Wei F."/>
            <person name="Pasternak S."/>
            <person name="Liang C."/>
            <person name="Zhang J."/>
            <person name="Fulton L."/>
            <person name="Graves T.A."/>
            <person name="Minx P."/>
            <person name="Reily A.D."/>
            <person name="Courtney L."/>
            <person name="Kruchowski S.S."/>
            <person name="Tomlinson C."/>
            <person name="Strong C."/>
            <person name="Delehaunty K."/>
            <person name="Fronick C."/>
            <person name="Courtney B."/>
            <person name="Rock S.M."/>
            <person name="Belter E."/>
            <person name="Du F."/>
            <person name="Kim K."/>
            <person name="Abbott R.M."/>
            <person name="Cotton M."/>
            <person name="Levy A."/>
            <person name="Marchetto P."/>
            <person name="Ochoa K."/>
            <person name="Jackson S.M."/>
            <person name="Gillam B."/>
            <person name="Chen W."/>
            <person name="Yan L."/>
            <person name="Higginbotham J."/>
            <person name="Cardenas M."/>
            <person name="Waligorski J."/>
            <person name="Applebaum E."/>
            <person name="Phelps L."/>
            <person name="Falcone J."/>
            <person name="Kanchi K."/>
            <person name="Thane T."/>
            <person name="Scimone A."/>
            <person name="Thane N."/>
            <person name="Henke J."/>
            <person name="Wang T."/>
            <person name="Ruppert J."/>
            <person name="Shah N."/>
            <person name="Rotter K."/>
            <person name="Hodges J."/>
            <person name="Ingenthron E."/>
            <person name="Cordes M."/>
            <person name="Kohlberg S."/>
            <person name="Sgro J."/>
            <person name="Delgado B."/>
            <person name="Mead K."/>
            <person name="Chinwalla A."/>
            <person name="Leonard S."/>
            <person name="Crouse K."/>
            <person name="Collura K."/>
            <person name="Kudrna D."/>
            <person name="Currie J."/>
            <person name="He R."/>
            <person name="Angelova A."/>
            <person name="Rajasekar S."/>
            <person name="Mueller T."/>
            <person name="Lomeli R."/>
            <person name="Scara G."/>
            <person name="Ko A."/>
            <person name="Delaney K."/>
            <person name="Wissotski M."/>
            <person name="Lopez G."/>
            <person name="Campos D."/>
            <person name="Braidotti M."/>
            <person name="Ashley E."/>
            <person name="Golser W."/>
            <person name="Kim H."/>
            <person name="Lee S."/>
            <person name="Lin J."/>
            <person name="Dujmic Z."/>
            <person name="Kim W."/>
            <person name="Talag J."/>
            <person name="Zuccolo A."/>
            <person name="Fan C."/>
            <person name="Sebastian A."/>
            <person name="Kramer M."/>
            <person name="Spiegel L."/>
            <person name="Nascimento L."/>
            <person name="Zutavern T."/>
            <person name="Miller B."/>
            <person name="Ambroise C."/>
            <person name="Muller S."/>
            <person name="Spooner W."/>
            <person name="Narechania A."/>
            <person name="Ren L."/>
            <person name="Wei S."/>
            <person name="Kumari S."/>
            <person name="Faga B."/>
            <person name="Levy M.J."/>
            <person name="McMahan L."/>
            <person name="Van Buren P."/>
            <person name="Vaughn M.W."/>
            <person name="Ying K."/>
            <person name="Yeh C.-T."/>
            <person name="Emrich S.J."/>
            <person name="Jia Y."/>
            <person name="Kalyanaraman A."/>
            <person name="Hsia A.-P."/>
            <person name="Barbazuk W.B."/>
            <person name="Baucom R.S."/>
            <person name="Brutnell T.P."/>
            <person name="Carpita N.C."/>
            <person name="Chaparro C."/>
            <person name="Chia J.-M."/>
            <person name="Deragon J.-M."/>
            <person name="Estill J.C."/>
            <person name="Fu Y."/>
            <person name="Jeddeloh J.A."/>
            <person name="Han Y."/>
            <person name="Lee H."/>
            <person name="Li P."/>
            <person name="Lisch D.R."/>
            <person name="Liu S."/>
            <person name="Liu Z."/>
            <person name="Nagel D.H."/>
            <person name="McCann M.C."/>
            <person name="SanMiguel P."/>
            <person name="Myers A.M."/>
            <person name="Nettleton D."/>
            <person name="Nguyen J."/>
            <person name="Penning B.W."/>
            <person name="Ponnala L."/>
            <person name="Schneider K.L."/>
            <person name="Schwartz D.C."/>
            <person name="Sharma A."/>
            <person name="Soderlund C."/>
            <person name="Springer N.M."/>
            <person name="Sun Q."/>
            <person name="Wang H."/>
            <person name="Waterman M."/>
            <person name="Westerman R."/>
            <person name="Wolfgruber T.K."/>
            <person name="Yang L."/>
            <person name="Yu Y."/>
            <person name="Zhang L."/>
            <person name="Zhou S."/>
            <person name="Zhu Q."/>
            <person name="Bennetzen J.L."/>
            <person name="Dawe R.K."/>
            <person name="Jiang J."/>
            <person name="Jiang N."/>
            <person name="Presting G.G."/>
            <person name="Wessler S.R."/>
            <person name="Aluru S."/>
            <person name="Martienssen R.A."/>
            <person name="Clifton S.W."/>
            <person name="McCombie W.R."/>
            <person name="Wing R.A."/>
            <person name="Wilson R.K."/>
        </authorList>
    </citation>
    <scope>NUCLEOTIDE SEQUENCE [LARGE SCALE GENOMIC DNA]</scope>
    <source>
        <strain evidence="3">cv. B73</strain>
    </source>
</reference>
<feature type="compositionally biased region" description="Low complexity" evidence="1">
    <location>
        <begin position="21"/>
        <end position="34"/>
    </location>
</feature>
<dbReference type="AlphaFoldDB" id="A0A804PJH2"/>
<name>A0A804PJH2_MAIZE</name>
<dbReference type="InParanoid" id="A0A804PJH2"/>
<feature type="compositionally biased region" description="Basic residues" evidence="1">
    <location>
        <begin position="124"/>
        <end position="137"/>
    </location>
</feature>
<dbReference type="OrthoDB" id="153872at2759"/>
<gene>
    <name evidence="2" type="primary">LOC100284784</name>
</gene>
<accession>A0A804PJH2</accession>
<dbReference type="Gramene" id="Zm00001eb246600_T001">
    <property type="protein sequence ID" value="Zm00001eb246600_P001"/>
    <property type="gene ID" value="Zm00001eb246600"/>
</dbReference>
<reference evidence="2" key="2">
    <citation type="submission" date="2019-07" db="EMBL/GenBank/DDBJ databases">
        <authorList>
            <person name="Seetharam A."/>
            <person name="Woodhouse M."/>
            <person name="Cannon E."/>
        </authorList>
    </citation>
    <scope>NUCLEOTIDE SEQUENCE [LARGE SCALE GENOMIC DNA]</scope>
    <source>
        <strain evidence="2">cv. B73</strain>
    </source>
</reference>
<proteinExistence type="predicted"/>
<keyword evidence="3" id="KW-1185">Reference proteome</keyword>
<evidence type="ECO:0000313" key="3">
    <source>
        <dbReference type="Proteomes" id="UP000007305"/>
    </source>
</evidence>
<protein>
    <submittedName>
        <fullName evidence="2">Uncharacterized protein</fullName>
    </submittedName>
</protein>
<dbReference type="EnsemblPlants" id="Zm00001eb246600_T001">
    <property type="protein sequence ID" value="Zm00001eb246600_P001"/>
    <property type="gene ID" value="Zm00001eb246600"/>
</dbReference>
<organism evidence="2 3">
    <name type="scientific">Zea mays</name>
    <name type="common">Maize</name>
    <dbReference type="NCBI Taxonomy" id="4577"/>
    <lineage>
        <taxon>Eukaryota</taxon>
        <taxon>Viridiplantae</taxon>
        <taxon>Streptophyta</taxon>
        <taxon>Embryophyta</taxon>
        <taxon>Tracheophyta</taxon>
        <taxon>Spermatophyta</taxon>
        <taxon>Magnoliopsida</taxon>
        <taxon>Liliopsida</taxon>
        <taxon>Poales</taxon>
        <taxon>Poaceae</taxon>
        <taxon>PACMAD clade</taxon>
        <taxon>Panicoideae</taxon>
        <taxon>Andropogonodae</taxon>
        <taxon>Andropogoneae</taxon>
        <taxon>Tripsacinae</taxon>
        <taxon>Zea</taxon>
    </lineage>
</organism>
<feature type="compositionally biased region" description="Polar residues" evidence="1">
    <location>
        <begin position="1"/>
        <end position="11"/>
    </location>
</feature>
<feature type="region of interest" description="Disordered" evidence="1">
    <location>
        <begin position="1"/>
        <end position="34"/>
    </location>
</feature>
<feature type="region of interest" description="Disordered" evidence="1">
    <location>
        <begin position="219"/>
        <end position="241"/>
    </location>
</feature>
<feature type="region of interest" description="Disordered" evidence="1">
    <location>
        <begin position="124"/>
        <end position="157"/>
    </location>
</feature>
<feature type="compositionally biased region" description="Low complexity" evidence="1">
    <location>
        <begin position="143"/>
        <end position="154"/>
    </location>
</feature>